<dbReference type="Pfam" id="PF12770">
    <property type="entry name" value="CHAT"/>
    <property type="match status" value="1"/>
</dbReference>
<dbReference type="Pfam" id="PF13374">
    <property type="entry name" value="TPR_10"/>
    <property type="match status" value="1"/>
</dbReference>
<proteinExistence type="predicted"/>
<dbReference type="OrthoDB" id="9991317at2759"/>
<organism evidence="2 3">
    <name type="scientific">Hydnomerulius pinastri MD-312</name>
    <dbReference type="NCBI Taxonomy" id="994086"/>
    <lineage>
        <taxon>Eukaryota</taxon>
        <taxon>Fungi</taxon>
        <taxon>Dikarya</taxon>
        <taxon>Basidiomycota</taxon>
        <taxon>Agaricomycotina</taxon>
        <taxon>Agaricomycetes</taxon>
        <taxon>Agaricomycetidae</taxon>
        <taxon>Boletales</taxon>
        <taxon>Boletales incertae sedis</taxon>
        <taxon>Leucogyrophana</taxon>
    </lineage>
</organism>
<evidence type="ECO:0000313" key="2">
    <source>
        <dbReference type="EMBL" id="KIJ64289.1"/>
    </source>
</evidence>
<dbReference type="Proteomes" id="UP000053820">
    <property type="component" value="Unassembled WGS sequence"/>
</dbReference>
<gene>
    <name evidence="2" type="ORF">HYDPIDRAFT_28729</name>
</gene>
<accession>A0A0C9VFJ5</accession>
<sequence>MSFQPLRYLSPCASAAPTASANSTLPGEEVSNTFILTVIKASHEVNLASPFPLGKAIRVSVQVDGSTVDKGCISEPSSSEVNWNHRCTFPITSSSEVVFRVYGLTRPEKLHCDWIEVGDGARVTLKDLLSRCGGSQLACITLATRGSAQPILQIYLTISRSDGSQSRGHDCLSKLRKLTSKLWKAYGQHHLDIDLATCISVERAALGLFQPGSVDAHPCLDDIATYLKARYNEHREIADLHEAIELQRRALECCQEGHSSRPAYHGNLAVYLKTRYNRLGGLVDLQEAIDHQRRSIAICPPDYKFSAAFVANLANQLKARYNVLGDVADLHEAIELGKQALVLRSIGHRLRHSSLGNLASYLKSRYDLQGNVVDLHQAVELARQALSLSPTGDHLQYSSLNRLSSYLRARHDLRGEVVDIDEAVEFGRQALSILQDGHPDRHHSLGNLANHLKARFSVRGEAADLEEAIALGRQTLSLRPSGHPQRPSCVGNLGSFLYERFELCGDGADLQEAIGLNREALSLRPPGHPLRCSSVRVLARCILSDKENDHAEAFDLYRTLERFAGSSSTALCNATQSWVRDAEKRHHPSALSAYRASISSLDHHLVATASVTLRHQVMQAFKYTPSDAFSCALRAGDLEQAVQLLEHGRGLLWNQLALLDTPLDQLRQHSKVGQSLAEEFQSVGSTLEKFAKGGGGGDTEVTTTEKQYWKAKRRWEDVVGKIREQDGFSRFLLPPLFCDLQEAAREGPVIIVNASQYTCDALIILHSRSPIHVPLSLTFRAASTLCATFSNAIKRAAYDSNDRGIIVALRSLWDNVVGPILRSLATVHPSSRIWWCPTSLFTTLPLHAAAPFRRGEENLSLKYIPSYTPSLSALARARRAEQDDFGGLRDCDIVSGPSSAGSQRIVMIGQAAPDGAKELELHAVQKELDAICSVLPAGISAEQVVGDRATDHGALEAFRKYSWVHLACHGNQHPTQPYESSLAMKNGPLTLLRIIREKFHNPEFAFMSACHTADVGGTTPDEVIHLAAGMQFAGFKSVIGSMWAVDDACAYKLVTAFYRRMFEGPSPPDYRRAAEALSKAAREVWNDMPLDQRIVFIHIGA</sequence>
<dbReference type="HOGENOM" id="CLU_001305_0_1_1"/>
<evidence type="ECO:0000313" key="3">
    <source>
        <dbReference type="Proteomes" id="UP000053820"/>
    </source>
</evidence>
<protein>
    <recommendedName>
        <fullName evidence="1">CHAT domain-containing protein</fullName>
    </recommendedName>
</protein>
<dbReference type="InterPro" id="IPR011990">
    <property type="entry name" value="TPR-like_helical_dom_sf"/>
</dbReference>
<dbReference type="AlphaFoldDB" id="A0A0C9VFJ5"/>
<dbReference type="EMBL" id="KN839847">
    <property type="protein sequence ID" value="KIJ64289.1"/>
    <property type="molecule type" value="Genomic_DNA"/>
</dbReference>
<name>A0A0C9VFJ5_9AGAM</name>
<reference evidence="2 3" key="1">
    <citation type="submission" date="2014-04" db="EMBL/GenBank/DDBJ databases">
        <title>Evolutionary Origins and Diversification of the Mycorrhizal Mutualists.</title>
        <authorList>
            <consortium name="DOE Joint Genome Institute"/>
            <consortium name="Mycorrhizal Genomics Consortium"/>
            <person name="Kohler A."/>
            <person name="Kuo A."/>
            <person name="Nagy L.G."/>
            <person name="Floudas D."/>
            <person name="Copeland A."/>
            <person name="Barry K.W."/>
            <person name="Cichocki N."/>
            <person name="Veneault-Fourrey C."/>
            <person name="LaButti K."/>
            <person name="Lindquist E.A."/>
            <person name="Lipzen A."/>
            <person name="Lundell T."/>
            <person name="Morin E."/>
            <person name="Murat C."/>
            <person name="Riley R."/>
            <person name="Ohm R."/>
            <person name="Sun H."/>
            <person name="Tunlid A."/>
            <person name="Henrissat B."/>
            <person name="Grigoriev I.V."/>
            <person name="Hibbett D.S."/>
            <person name="Martin F."/>
        </authorList>
    </citation>
    <scope>NUCLEOTIDE SEQUENCE [LARGE SCALE GENOMIC DNA]</scope>
    <source>
        <strain evidence="2 3">MD-312</strain>
    </source>
</reference>
<evidence type="ECO:0000259" key="1">
    <source>
        <dbReference type="Pfam" id="PF12770"/>
    </source>
</evidence>
<dbReference type="InterPro" id="IPR024983">
    <property type="entry name" value="CHAT_dom"/>
</dbReference>
<keyword evidence="3" id="KW-1185">Reference proteome</keyword>
<dbReference type="SUPFAM" id="SSF81901">
    <property type="entry name" value="HCP-like"/>
    <property type="match status" value="1"/>
</dbReference>
<feature type="domain" description="CHAT" evidence="1">
    <location>
        <begin position="809"/>
        <end position="1089"/>
    </location>
</feature>
<dbReference type="Gene3D" id="1.25.40.10">
    <property type="entry name" value="Tetratricopeptide repeat domain"/>
    <property type="match status" value="2"/>
</dbReference>